<gene>
    <name evidence="2" type="ORF">MYCGRDRAFT_88598</name>
</gene>
<feature type="compositionally biased region" description="Polar residues" evidence="1">
    <location>
        <begin position="331"/>
        <end position="341"/>
    </location>
</feature>
<protein>
    <submittedName>
        <fullName evidence="2">Uncharacterized protein</fullName>
    </submittedName>
</protein>
<dbReference type="AlphaFoldDB" id="F9WXC6"/>
<evidence type="ECO:0000313" key="3">
    <source>
        <dbReference type="Proteomes" id="UP000008062"/>
    </source>
</evidence>
<feature type="region of interest" description="Disordered" evidence="1">
    <location>
        <begin position="173"/>
        <end position="192"/>
    </location>
</feature>
<evidence type="ECO:0000256" key="1">
    <source>
        <dbReference type="SAM" id="MobiDB-lite"/>
    </source>
</evidence>
<accession>F9WXC6</accession>
<keyword evidence="3" id="KW-1185">Reference proteome</keyword>
<feature type="region of interest" description="Disordered" evidence="1">
    <location>
        <begin position="289"/>
        <end position="354"/>
    </location>
</feature>
<proteinExistence type="predicted"/>
<sequence>MPRKRAASELADDEKEKKFDWPKEIIKELFDAAVVLKDDGKITEAYGFKKTDVEDIRAALNKEHRVWRAYTAHLSHISGWSGPVDGVPRSSKEVEDKHYNANPRCRRFRKNLPLCARQCEYLYSDNLATGNEAFEPDELGGDTPVPKEDWPLSNDSGGDAEGDNDVEEVASRSVKRLKGGGGSASSPAPTTLLASKRIHRKKEPPSDNVDSESQASVTSAAAMALKRVVDSYGITRTRAPQAPQSVLTQSILKCHKSAAFKKLKDEDRFLFIKKILPLDKNAETVKVKQEKEAMLPPPPVVQRTPAPLNPPLPHDYQPPHYYQLPSISEGYGQQQPYSSQVDYWHQQSQSQSQY</sequence>
<name>F9WXC6_ZYMTI</name>
<dbReference type="InParanoid" id="F9WXC6"/>
<evidence type="ECO:0000313" key="2">
    <source>
        <dbReference type="EMBL" id="EGP92780.1"/>
    </source>
</evidence>
<feature type="region of interest" description="Disordered" evidence="1">
    <location>
        <begin position="132"/>
        <end position="165"/>
    </location>
</feature>
<reference evidence="2 3" key="1">
    <citation type="journal article" date="2011" name="PLoS Genet.">
        <title>Finished genome of the fungal wheat pathogen Mycosphaerella graminicola reveals dispensome structure, chromosome plasticity, and stealth pathogenesis.</title>
        <authorList>
            <person name="Goodwin S.B."/>
            <person name="Ben M'barek S."/>
            <person name="Dhillon B."/>
            <person name="Wittenberg A.H.J."/>
            <person name="Crane C.F."/>
            <person name="Hane J.K."/>
            <person name="Foster A.J."/>
            <person name="Van der Lee T.A.J."/>
            <person name="Grimwood J."/>
            <person name="Aerts A."/>
            <person name="Antoniw J."/>
            <person name="Bailey A."/>
            <person name="Bluhm B."/>
            <person name="Bowler J."/>
            <person name="Bristow J."/>
            <person name="van der Burgt A."/>
            <person name="Canto-Canche B."/>
            <person name="Churchill A.C.L."/>
            <person name="Conde-Ferraez L."/>
            <person name="Cools H.J."/>
            <person name="Coutinho P.M."/>
            <person name="Csukai M."/>
            <person name="Dehal P."/>
            <person name="De Wit P."/>
            <person name="Donzelli B."/>
            <person name="van de Geest H.C."/>
            <person name="van Ham R.C.H.J."/>
            <person name="Hammond-Kosack K.E."/>
            <person name="Henrissat B."/>
            <person name="Kilian A."/>
            <person name="Kobayashi A.K."/>
            <person name="Koopmann E."/>
            <person name="Kourmpetis Y."/>
            <person name="Kuzniar A."/>
            <person name="Lindquist E."/>
            <person name="Lombard V."/>
            <person name="Maliepaard C."/>
            <person name="Martins N."/>
            <person name="Mehrabi R."/>
            <person name="Nap J.P.H."/>
            <person name="Ponomarenko A."/>
            <person name="Rudd J.J."/>
            <person name="Salamov A."/>
            <person name="Schmutz J."/>
            <person name="Schouten H.J."/>
            <person name="Shapiro H."/>
            <person name="Stergiopoulos I."/>
            <person name="Torriani S.F.F."/>
            <person name="Tu H."/>
            <person name="de Vries R.P."/>
            <person name="Waalwijk C."/>
            <person name="Ware S.B."/>
            <person name="Wiebenga A."/>
            <person name="Zwiers L.-H."/>
            <person name="Oliver R.P."/>
            <person name="Grigoriev I.V."/>
            <person name="Kema G.H.J."/>
        </authorList>
    </citation>
    <scope>NUCLEOTIDE SEQUENCE [LARGE SCALE GENOMIC DNA]</scope>
    <source>
        <strain evidence="3">CBS 115943 / IPO323</strain>
    </source>
</reference>
<dbReference type="EMBL" id="CM001196">
    <property type="protein sequence ID" value="EGP92780.1"/>
    <property type="molecule type" value="Genomic_DNA"/>
</dbReference>
<dbReference type="RefSeq" id="XP_003857804.1">
    <property type="nucleotide sequence ID" value="XM_003857756.1"/>
</dbReference>
<dbReference type="HOGENOM" id="CLU_783493_0_0_1"/>
<dbReference type="GeneID" id="13403375"/>
<dbReference type="Proteomes" id="UP000008062">
    <property type="component" value="Chromosome 1"/>
</dbReference>
<organism evidence="2 3">
    <name type="scientific">Zymoseptoria tritici (strain CBS 115943 / IPO323)</name>
    <name type="common">Speckled leaf blotch fungus</name>
    <name type="synonym">Septoria tritici</name>
    <dbReference type="NCBI Taxonomy" id="336722"/>
    <lineage>
        <taxon>Eukaryota</taxon>
        <taxon>Fungi</taxon>
        <taxon>Dikarya</taxon>
        <taxon>Ascomycota</taxon>
        <taxon>Pezizomycotina</taxon>
        <taxon>Dothideomycetes</taxon>
        <taxon>Dothideomycetidae</taxon>
        <taxon>Mycosphaerellales</taxon>
        <taxon>Mycosphaerellaceae</taxon>
        <taxon>Zymoseptoria</taxon>
    </lineage>
</organism>
<dbReference type="KEGG" id="ztr:MYCGRDRAFT_88598"/>